<dbReference type="InterPro" id="IPR000917">
    <property type="entry name" value="Sulfatase_N"/>
</dbReference>
<dbReference type="InterPro" id="IPR017850">
    <property type="entry name" value="Alkaline_phosphatase_core_sf"/>
</dbReference>
<reference evidence="9 10" key="1">
    <citation type="submission" date="2016-09" db="EMBL/GenBank/DDBJ databases">
        <title>Genome sequence of Eubacterium angustum.</title>
        <authorList>
            <person name="Poehlein A."/>
            <person name="Daniel R."/>
        </authorList>
    </citation>
    <scope>NUCLEOTIDE SEQUENCE [LARGE SCALE GENOMIC DNA]</scope>
    <source>
        <strain evidence="9 10">DSM 1989</strain>
    </source>
</reference>
<evidence type="ECO:0000259" key="8">
    <source>
        <dbReference type="Pfam" id="PF00884"/>
    </source>
</evidence>
<evidence type="ECO:0000256" key="3">
    <source>
        <dbReference type="ARBA" id="ARBA00022475"/>
    </source>
</evidence>
<evidence type="ECO:0000256" key="7">
    <source>
        <dbReference type="SAM" id="Phobius"/>
    </source>
</evidence>
<evidence type="ECO:0000256" key="2">
    <source>
        <dbReference type="ARBA" id="ARBA00004936"/>
    </source>
</evidence>
<dbReference type="PANTHER" id="PTHR47371">
    <property type="entry name" value="LIPOTEICHOIC ACID SYNTHASE"/>
    <property type="match status" value="1"/>
</dbReference>
<accession>A0A1S1V650</accession>
<keyword evidence="10" id="KW-1185">Reference proteome</keyword>
<feature type="transmembrane region" description="Helical" evidence="7">
    <location>
        <begin position="58"/>
        <end position="77"/>
    </location>
</feature>
<dbReference type="AlphaFoldDB" id="A0A1S1V650"/>
<organism evidence="9 10">
    <name type="scientific">Andreesenia angusta</name>
    <dbReference type="NCBI Taxonomy" id="39480"/>
    <lineage>
        <taxon>Bacteria</taxon>
        <taxon>Bacillati</taxon>
        <taxon>Bacillota</taxon>
        <taxon>Tissierellia</taxon>
        <taxon>Tissierellales</taxon>
        <taxon>Gottschalkiaceae</taxon>
        <taxon>Andreesenia</taxon>
    </lineage>
</organism>
<dbReference type="RefSeq" id="WP_071063307.1">
    <property type="nucleotide sequence ID" value="NZ_MKIE01000005.1"/>
</dbReference>
<comment type="pathway">
    <text evidence="2">Cell wall biogenesis; lipoteichoic acid biosynthesis.</text>
</comment>
<gene>
    <name evidence="9" type="ORF">EUAN_15260</name>
</gene>
<name>A0A1S1V650_9FIRM</name>
<dbReference type="Proteomes" id="UP000180254">
    <property type="component" value="Unassembled WGS sequence"/>
</dbReference>
<keyword evidence="6 7" id="KW-0472">Membrane</keyword>
<dbReference type="Pfam" id="PF00884">
    <property type="entry name" value="Sulfatase"/>
    <property type="match status" value="1"/>
</dbReference>
<dbReference type="STRING" id="39480.EUAN_15260"/>
<dbReference type="PROSITE" id="PS51257">
    <property type="entry name" value="PROKAR_LIPOPROTEIN"/>
    <property type="match status" value="1"/>
</dbReference>
<evidence type="ECO:0000256" key="5">
    <source>
        <dbReference type="ARBA" id="ARBA00022989"/>
    </source>
</evidence>
<dbReference type="GO" id="GO:0005886">
    <property type="term" value="C:plasma membrane"/>
    <property type="evidence" value="ECO:0007669"/>
    <property type="project" value="UniProtKB-SubCell"/>
</dbReference>
<evidence type="ECO:0000313" key="9">
    <source>
        <dbReference type="EMBL" id="OHW62078.1"/>
    </source>
</evidence>
<evidence type="ECO:0000256" key="4">
    <source>
        <dbReference type="ARBA" id="ARBA00022692"/>
    </source>
</evidence>
<feature type="transmembrane region" description="Helical" evidence="7">
    <location>
        <begin position="20"/>
        <end position="38"/>
    </location>
</feature>
<feature type="transmembrane region" description="Helical" evidence="7">
    <location>
        <begin position="166"/>
        <end position="183"/>
    </location>
</feature>
<feature type="domain" description="Sulfatase N-terminal" evidence="8">
    <location>
        <begin position="255"/>
        <end position="543"/>
    </location>
</feature>
<keyword evidence="5 7" id="KW-1133">Transmembrane helix</keyword>
<dbReference type="EMBL" id="MKIE01000005">
    <property type="protein sequence ID" value="OHW62078.1"/>
    <property type="molecule type" value="Genomic_DNA"/>
</dbReference>
<evidence type="ECO:0000256" key="1">
    <source>
        <dbReference type="ARBA" id="ARBA00004651"/>
    </source>
</evidence>
<dbReference type="InterPro" id="IPR050448">
    <property type="entry name" value="OpgB/LTA_synthase_biosynth"/>
</dbReference>
<dbReference type="CDD" id="cd16015">
    <property type="entry name" value="LTA_synthase"/>
    <property type="match status" value="1"/>
</dbReference>
<dbReference type="OrthoDB" id="243547at2"/>
<feature type="transmembrane region" description="Helical" evidence="7">
    <location>
        <begin position="136"/>
        <end position="154"/>
    </location>
</feature>
<sequence length="605" mass="70545">MDKRREIFRVEGKVKKAALIGAMISALSCLITFFTFMFSDEVALLDSPLFLSYFEDPLLMFLNFLPVALVFTSVYILSNRLWIGFLTSSALWVAMSIVNKFKLIYRDEPFLFIDIVLFRESTAMADKYSIALTSNMKLMVAGLVAIAAILFFFFDYRIDSKKMRAKLLVTIAILGGFVYSGVYKSDAVYAKLGDKELINIWSQTQQFKSKGFVYPFIYSIKDSFDSEPEGYDEKKAKETLESYHYTDIAPSEKVNVVSIMLEAYSDFTKYESIEWNRSPYEYYHKLEEESYRGNLITNVFGGGTIETERSYLTGNYNNPKYRIPTNSYVWYFKEQGYRTEFHHPIYGWFYNRQNINPNIGFDDFYYFENKYSQVSEHFLEDYDFFDHIIEDFEKSVDEGEKYFGFATTYQNHGPYPDTEVESPSVKFQESYDEKTYNVANNYFAGIEKTDKAIEKLIEYFRDSEEPTVVVLFGDHNPSLGENNVGFEMLGIDDNLSKIDGAVNHYETQYIFWGNEAAKKALKVDFEGEGDTISPNFLMTELFEYVGWKGNEFMQYSSDVKKKIDVLNNILFKENGDYTKKLSSDGKTEISEFENIEYYYSRNRDN</sequence>
<dbReference type="SUPFAM" id="SSF53649">
    <property type="entry name" value="Alkaline phosphatase-like"/>
    <property type="match status" value="1"/>
</dbReference>
<keyword evidence="3" id="KW-1003">Cell membrane</keyword>
<comment type="subcellular location">
    <subcellularLocation>
        <location evidence="1">Cell membrane</location>
        <topology evidence="1">Multi-pass membrane protein</topology>
    </subcellularLocation>
</comment>
<evidence type="ECO:0000256" key="6">
    <source>
        <dbReference type="ARBA" id="ARBA00023136"/>
    </source>
</evidence>
<proteinExistence type="predicted"/>
<evidence type="ECO:0000313" key="10">
    <source>
        <dbReference type="Proteomes" id="UP000180254"/>
    </source>
</evidence>
<dbReference type="PANTHER" id="PTHR47371:SF3">
    <property type="entry name" value="PHOSPHOGLYCEROL TRANSFERASE I"/>
    <property type="match status" value="1"/>
</dbReference>
<keyword evidence="4 7" id="KW-0812">Transmembrane</keyword>
<protein>
    <submittedName>
        <fullName evidence="9">Sulfatase</fullName>
    </submittedName>
</protein>
<dbReference type="Gene3D" id="3.40.720.10">
    <property type="entry name" value="Alkaline Phosphatase, subunit A"/>
    <property type="match status" value="1"/>
</dbReference>
<feature type="transmembrane region" description="Helical" evidence="7">
    <location>
        <begin position="82"/>
        <end position="101"/>
    </location>
</feature>
<comment type="caution">
    <text evidence="9">The sequence shown here is derived from an EMBL/GenBank/DDBJ whole genome shotgun (WGS) entry which is preliminary data.</text>
</comment>